<gene>
    <name evidence="1" type="ORF">GGR47_001063</name>
</gene>
<keyword evidence="2" id="KW-1185">Reference proteome</keyword>
<evidence type="ECO:0000313" key="1">
    <source>
        <dbReference type="EMBL" id="MBB3874847.1"/>
    </source>
</evidence>
<dbReference type="Proteomes" id="UP000528945">
    <property type="component" value="Unassembled WGS sequence"/>
</dbReference>
<sequence length="92" mass="9947">MNGYVTPEAGEFLMLMTDEVSLPPEWETSGLWLTYAQQLAQAMADLRGRISLKHASLLVGIGGMMVEMARREREATDAAACLMDRAAKGGAS</sequence>
<proteinExistence type="predicted"/>
<name>A0AAW3TQG6_9SPHN</name>
<comment type="caution">
    <text evidence="1">The sequence shown here is derived from an EMBL/GenBank/DDBJ whole genome shotgun (WGS) entry which is preliminary data.</text>
</comment>
<organism evidence="1 2">
    <name type="scientific">Sphingomonas aquatilis</name>
    <dbReference type="NCBI Taxonomy" id="93063"/>
    <lineage>
        <taxon>Bacteria</taxon>
        <taxon>Pseudomonadati</taxon>
        <taxon>Pseudomonadota</taxon>
        <taxon>Alphaproteobacteria</taxon>
        <taxon>Sphingomonadales</taxon>
        <taxon>Sphingomonadaceae</taxon>
        <taxon>Sphingomonas</taxon>
    </lineage>
</organism>
<dbReference type="AlphaFoldDB" id="A0AAW3TQG6"/>
<reference evidence="1 2" key="1">
    <citation type="submission" date="2020-08" db="EMBL/GenBank/DDBJ databases">
        <title>Genomic Encyclopedia of Type Strains, Phase IV (KMG-IV): sequencing the most valuable type-strain genomes for metagenomic binning, comparative biology and taxonomic classification.</title>
        <authorList>
            <person name="Goeker M."/>
        </authorList>
    </citation>
    <scope>NUCLEOTIDE SEQUENCE [LARGE SCALE GENOMIC DNA]</scope>
    <source>
        <strain evidence="1 2">DSM 15581</strain>
    </source>
</reference>
<protein>
    <submittedName>
        <fullName evidence="1">Uncharacterized protein</fullName>
    </submittedName>
</protein>
<evidence type="ECO:0000313" key="2">
    <source>
        <dbReference type="Proteomes" id="UP000528945"/>
    </source>
</evidence>
<accession>A0AAW3TQG6</accession>
<dbReference type="EMBL" id="JACIDB010000001">
    <property type="protein sequence ID" value="MBB3874847.1"/>
    <property type="molecule type" value="Genomic_DNA"/>
</dbReference>
<dbReference type="RefSeq" id="WP_147035420.1">
    <property type="nucleotide sequence ID" value="NZ_JACIDB010000001.1"/>
</dbReference>